<dbReference type="GO" id="GO:0020037">
    <property type="term" value="F:heme binding"/>
    <property type="evidence" value="ECO:0007669"/>
    <property type="project" value="InterPro"/>
</dbReference>
<gene>
    <name evidence="2" type="ORF">ACPOL_1846</name>
</gene>
<dbReference type="Pfam" id="PF06628">
    <property type="entry name" value="Catalase-rel"/>
    <property type="match status" value="1"/>
</dbReference>
<dbReference type="AlphaFoldDB" id="A0A2Z5FXT9"/>
<evidence type="ECO:0000313" key="2">
    <source>
        <dbReference type="EMBL" id="AXC11186.1"/>
    </source>
</evidence>
<dbReference type="InterPro" id="IPR010582">
    <property type="entry name" value="Catalase_immune_responsive"/>
</dbReference>
<dbReference type="Gene3D" id="2.40.180.10">
    <property type="entry name" value="Catalase core domain"/>
    <property type="match status" value="1"/>
</dbReference>
<reference evidence="2 3" key="1">
    <citation type="journal article" date="2018" name="Front. Microbiol.">
        <title>Hydrolytic Capabilities as a Key to Environmental Success: Chitinolytic and Cellulolytic Acidobacteria From Acidic Sub-arctic Soils and Boreal Peatlands.</title>
        <authorList>
            <person name="Belova S.E."/>
            <person name="Ravin N.V."/>
            <person name="Pankratov T.A."/>
            <person name="Rakitin A.L."/>
            <person name="Ivanova A.A."/>
            <person name="Beletsky A.V."/>
            <person name="Mardanov A.V."/>
            <person name="Sinninghe Damste J.S."/>
            <person name="Dedysh S.N."/>
        </authorList>
    </citation>
    <scope>NUCLEOTIDE SEQUENCE [LARGE SCALE GENOMIC DNA]</scope>
    <source>
        <strain evidence="2 3">SBC82</strain>
    </source>
</reference>
<keyword evidence="3" id="KW-1185">Reference proteome</keyword>
<sequence>MRTDGNLGGTISYNPNSYGTWDNQPKYADPALELHGDADHWDHYLDDDHYEKPGNLFRKMTPAQQQVLFENTTRAISGASEEVLLRHMKNCTKADSAHGEGVSRALGLNVTTQV</sequence>
<protein>
    <submittedName>
        <fullName evidence="2">Catalase</fullName>
    </submittedName>
</protein>
<organism evidence="2 3">
    <name type="scientific">Acidisarcina polymorpha</name>
    <dbReference type="NCBI Taxonomy" id="2211140"/>
    <lineage>
        <taxon>Bacteria</taxon>
        <taxon>Pseudomonadati</taxon>
        <taxon>Acidobacteriota</taxon>
        <taxon>Terriglobia</taxon>
        <taxon>Terriglobales</taxon>
        <taxon>Acidobacteriaceae</taxon>
        <taxon>Acidisarcina</taxon>
    </lineage>
</organism>
<proteinExistence type="predicted"/>
<dbReference type="Proteomes" id="UP000253606">
    <property type="component" value="Chromosome"/>
</dbReference>
<name>A0A2Z5FXT9_9BACT</name>
<feature type="domain" description="Catalase immune-responsive" evidence="1">
    <location>
        <begin position="47"/>
        <end position="106"/>
    </location>
</feature>
<accession>A0A2Z5FXT9</accession>
<dbReference type="EMBL" id="CP030840">
    <property type="protein sequence ID" value="AXC11186.1"/>
    <property type="molecule type" value="Genomic_DNA"/>
</dbReference>
<dbReference type="InterPro" id="IPR020835">
    <property type="entry name" value="Catalase_sf"/>
</dbReference>
<dbReference type="SUPFAM" id="SSF56634">
    <property type="entry name" value="Heme-dependent catalase-like"/>
    <property type="match status" value="1"/>
</dbReference>
<dbReference type="KEGG" id="abas:ACPOL_1846"/>
<evidence type="ECO:0000259" key="1">
    <source>
        <dbReference type="Pfam" id="PF06628"/>
    </source>
</evidence>
<evidence type="ECO:0000313" key="3">
    <source>
        <dbReference type="Proteomes" id="UP000253606"/>
    </source>
</evidence>